<dbReference type="EMBL" id="CADIKB010000098">
    <property type="protein sequence ID" value="CAB3743019.1"/>
    <property type="molecule type" value="Genomic_DNA"/>
</dbReference>
<proteinExistence type="predicted"/>
<evidence type="ECO:0000313" key="2">
    <source>
        <dbReference type="Proteomes" id="UP000494249"/>
    </source>
</evidence>
<evidence type="ECO:0000313" key="1">
    <source>
        <dbReference type="EMBL" id="CAB3743019.1"/>
    </source>
</evidence>
<name>A0A6J5CT13_9BURK</name>
<dbReference type="Proteomes" id="UP000494249">
    <property type="component" value="Unassembled WGS sequence"/>
</dbReference>
<dbReference type="AlphaFoldDB" id="A0A6J5CT13"/>
<protein>
    <submittedName>
        <fullName evidence="1">Uncharacterized protein</fullName>
    </submittedName>
</protein>
<reference evidence="1 2" key="1">
    <citation type="submission" date="2020-04" db="EMBL/GenBank/DDBJ databases">
        <authorList>
            <person name="De Canck E."/>
        </authorList>
    </citation>
    <scope>NUCLEOTIDE SEQUENCE [LARGE SCALE GENOMIC DNA]</scope>
    <source>
        <strain evidence="1 2">LMG 22037</strain>
    </source>
</reference>
<gene>
    <name evidence="1" type="ORF">LMG22037_06655</name>
</gene>
<organism evidence="1 2">
    <name type="scientific">Paraburkholderia phenoliruptrix</name>
    <dbReference type="NCBI Taxonomy" id="252970"/>
    <lineage>
        <taxon>Bacteria</taxon>
        <taxon>Pseudomonadati</taxon>
        <taxon>Pseudomonadota</taxon>
        <taxon>Betaproteobacteria</taxon>
        <taxon>Burkholderiales</taxon>
        <taxon>Burkholderiaceae</taxon>
        <taxon>Paraburkholderia</taxon>
    </lineage>
</organism>
<accession>A0A6J5CT13</accession>
<sequence>MTEAAIGAGLWNPMQMPTALPMLPAGSLPGPSTVFSTEAKNAPISALCAASVPFEYERSAVSSECPISLAAMTGPWLLTAQSCFAARH</sequence>